<keyword evidence="1" id="KW-0812">Transmembrane</keyword>
<evidence type="ECO:0000259" key="2">
    <source>
        <dbReference type="Pfam" id="PF06580"/>
    </source>
</evidence>
<dbReference type="PANTHER" id="PTHR34220:SF7">
    <property type="entry name" value="SENSOR HISTIDINE KINASE YPDA"/>
    <property type="match status" value="1"/>
</dbReference>
<evidence type="ECO:0000313" key="4">
    <source>
        <dbReference type="Proteomes" id="UP000283855"/>
    </source>
</evidence>
<dbReference type="InterPro" id="IPR050640">
    <property type="entry name" value="Bact_2-comp_sensor_kinase"/>
</dbReference>
<feature type="transmembrane region" description="Helical" evidence="1">
    <location>
        <begin position="12"/>
        <end position="32"/>
    </location>
</feature>
<accession>A0A413T597</accession>
<comment type="caution">
    <text evidence="3">The sequence shown here is derived from an EMBL/GenBank/DDBJ whole genome shotgun (WGS) entry which is preliminary data.</text>
</comment>
<evidence type="ECO:0000313" key="3">
    <source>
        <dbReference type="EMBL" id="RHA79020.1"/>
    </source>
</evidence>
<gene>
    <name evidence="3" type="ORF">DW921_00745</name>
</gene>
<dbReference type="InterPro" id="IPR036890">
    <property type="entry name" value="HATPase_C_sf"/>
</dbReference>
<dbReference type="Pfam" id="PF06580">
    <property type="entry name" value="His_kinase"/>
    <property type="match status" value="1"/>
</dbReference>
<keyword evidence="1" id="KW-0472">Membrane</keyword>
<protein>
    <submittedName>
        <fullName evidence="3">GHKL domain-containing protein</fullName>
    </submittedName>
</protein>
<dbReference type="GO" id="GO:0000155">
    <property type="term" value="F:phosphorelay sensor kinase activity"/>
    <property type="evidence" value="ECO:0007669"/>
    <property type="project" value="InterPro"/>
</dbReference>
<feature type="domain" description="Signal transduction histidine kinase internal region" evidence="2">
    <location>
        <begin position="187"/>
        <end position="265"/>
    </location>
</feature>
<feature type="transmembrane region" description="Helical" evidence="1">
    <location>
        <begin position="81"/>
        <end position="100"/>
    </location>
</feature>
<dbReference type="SUPFAM" id="SSF55874">
    <property type="entry name" value="ATPase domain of HSP90 chaperone/DNA topoisomerase II/histidine kinase"/>
    <property type="match status" value="1"/>
</dbReference>
<reference evidence="3 4" key="1">
    <citation type="submission" date="2018-08" db="EMBL/GenBank/DDBJ databases">
        <title>A genome reference for cultivated species of the human gut microbiota.</title>
        <authorList>
            <person name="Zou Y."/>
            <person name="Xue W."/>
            <person name="Luo G."/>
        </authorList>
    </citation>
    <scope>NUCLEOTIDE SEQUENCE [LARGE SCALE GENOMIC DNA]</scope>
    <source>
        <strain evidence="3 4">AM42-38</strain>
    </source>
</reference>
<dbReference type="InterPro" id="IPR010559">
    <property type="entry name" value="Sig_transdc_His_kin_internal"/>
</dbReference>
<keyword evidence="1" id="KW-1133">Transmembrane helix</keyword>
<dbReference type="GO" id="GO:0016020">
    <property type="term" value="C:membrane"/>
    <property type="evidence" value="ECO:0007669"/>
    <property type="project" value="InterPro"/>
</dbReference>
<name>A0A413T597_9BACT</name>
<dbReference type="Gene3D" id="3.30.565.10">
    <property type="entry name" value="Histidine kinase-like ATPase, C-terminal domain"/>
    <property type="match status" value="1"/>
</dbReference>
<dbReference type="RefSeq" id="WP_118399830.1">
    <property type="nucleotide sequence ID" value="NZ_CABJGD010000001.1"/>
</dbReference>
<dbReference type="AlphaFoldDB" id="A0A413T597"/>
<feature type="transmembrane region" description="Helical" evidence="1">
    <location>
        <begin position="148"/>
        <end position="168"/>
    </location>
</feature>
<organism evidence="3 4">
    <name type="scientific">Phocaeicola coprophilus</name>
    <dbReference type="NCBI Taxonomy" id="387090"/>
    <lineage>
        <taxon>Bacteria</taxon>
        <taxon>Pseudomonadati</taxon>
        <taxon>Bacteroidota</taxon>
        <taxon>Bacteroidia</taxon>
        <taxon>Bacteroidales</taxon>
        <taxon>Bacteroidaceae</taxon>
        <taxon>Phocaeicola</taxon>
    </lineage>
</organism>
<evidence type="ECO:0000256" key="1">
    <source>
        <dbReference type="SAM" id="Phobius"/>
    </source>
</evidence>
<proteinExistence type="predicted"/>
<feature type="transmembrane region" description="Helical" evidence="1">
    <location>
        <begin position="52"/>
        <end position="74"/>
    </location>
</feature>
<dbReference type="EMBL" id="QSFT01000001">
    <property type="protein sequence ID" value="RHA79020.1"/>
    <property type="molecule type" value="Genomic_DNA"/>
</dbReference>
<sequence length="375" mass="43796">MKYLQKQQLLEQVIYLSMWLLILCIPPINLLLDDDHTLQAGELKNVILETGMLVLPFFVLFLIHNFLLVPQLFLKKYYVRYMLAVIFTIGILFLYMPGWLEALHPEPPLKGQKERTFEPAESWLPLPQLPLMPDSENGRPPIRPPFQAIHIAIAVLLVGFNLSIRLFLKSLRDDEMLKDLERQRLESELQYLKYQLNPHFFMNTLNNIYALVGLNTEQAKKTIIELSKLMRYVLYEANKNQISLEHEIQFLENYIALMKLRYIDNLNIRTEFPVVVPCVQIPPLLFISLLENAFKHGVSYQEPSFIEVRIELADEGVIFNCKNSKHTHAHKDAYHGIGIDNIKKRLHLLYGNNYTFTTNESENCFEVLLIIPFLS</sequence>
<dbReference type="Proteomes" id="UP000283855">
    <property type="component" value="Unassembled WGS sequence"/>
</dbReference>
<dbReference type="PANTHER" id="PTHR34220">
    <property type="entry name" value="SENSOR HISTIDINE KINASE YPDA"/>
    <property type="match status" value="1"/>
</dbReference>